<evidence type="ECO:0000256" key="7">
    <source>
        <dbReference type="ARBA" id="ARBA00023128"/>
    </source>
</evidence>
<name>A0A152A909_TIELA</name>
<protein>
    <recommendedName>
        <fullName evidence="10">tRNA (guanine(37)-N1)-methyltransferase</fullName>
        <ecNumber evidence="10">2.1.1.228</ecNumber>
    </recommendedName>
    <alternativeName>
        <fullName evidence="10">M1G-methyltransferase</fullName>
    </alternativeName>
    <alternativeName>
        <fullName evidence="10">tRNA [GM37] methyltransferase</fullName>
    </alternativeName>
    <alternativeName>
        <fullName evidence="10">tRNA methyltransferase 5 homolog</fullName>
    </alternativeName>
</protein>
<evidence type="ECO:0000256" key="10">
    <source>
        <dbReference type="HAMAP-Rule" id="MF_03152"/>
    </source>
</evidence>
<dbReference type="GO" id="GO:0002939">
    <property type="term" value="P:tRNA N1-guanine methylation"/>
    <property type="evidence" value="ECO:0007669"/>
    <property type="project" value="TreeGrafter"/>
</dbReference>
<dbReference type="InterPro" id="IPR056743">
    <property type="entry name" value="TRM5-TYW2-like_MTfase"/>
</dbReference>
<feature type="binding site" evidence="10">
    <location>
        <position position="300"/>
    </location>
    <ligand>
        <name>S-adenosyl-L-methionine</name>
        <dbReference type="ChEBI" id="CHEBI:59789"/>
    </ligand>
</feature>
<dbReference type="OMA" id="VGSHSQF"/>
<dbReference type="Pfam" id="PF02475">
    <property type="entry name" value="TRM5-TYW2_MTfase"/>
    <property type="match status" value="1"/>
</dbReference>
<comment type="function">
    <text evidence="10">Specifically methylates the N1 position of guanosine-37 in various cytoplasmic and mitochondrial tRNAs. Methylation is not dependent on the nature of the nucleoside 5' of the target nucleoside. This is the first step in the biosynthesis of wybutosine (yW), a modified base adjacent to the anticodon of tRNAs and required for accurate decoding.</text>
</comment>
<evidence type="ECO:0000256" key="11">
    <source>
        <dbReference type="SAM" id="MobiDB-lite"/>
    </source>
</evidence>
<dbReference type="HAMAP" id="MF_03152">
    <property type="entry name" value="TRM5"/>
    <property type="match status" value="1"/>
</dbReference>
<dbReference type="Gene3D" id="3.40.50.150">
    <property type="entry name" value="Vaccinia Virus protein VP39"/>
    <property type="match status" value="1"/>
</dbReference>
<comment type="subunit">
    <text evidence="10">Monomer.</text>
</comment>
<keyword evidence="2 10" id="KW-0963">Cytoplasm</keyword>
<dbReference type="PANTHER" id="PTHR23245">
    <property type="entry name" value="TRNA METHYLTRANSFERASE"/>
    <property type="match status" value="1"/>
</dbReference>
<dbReference type="AlphaFoldDB" id="A0A152A909"/>
<dbReference type="Gene3D" id="3.30.300.110">
    <property type="entry name" value="Met-10+ protein-like domains"/>
    <property type="match status" value="1"/>
</dbReference>
<dbReference type="OrthoDB" id="408788at2759"/>
<keyword evidence="4 10" id="KW-0808">Transferase</keyword>
<dbReference type="GO" id="GO:0005759">
    <property type="term" value="C:mitochondrial matrix"/>
    <property type="evidence" value="ECO:0007669"/>
    <property type="project" value="UniProtKB-SubCell"/>
</dbReference>
<evidence type="ECO:0000256" key="9">
    <source>
        <dbReference type="ARBA" id="ARBA00047783"/>
    </source>
</evidence>
<evidence type="ECO:0000256" key="3">
    <source>
        <dbReference type="ARBA" id="ARBA00022603"/>
    </source>
</evidence>
<feature type="binding site" evidence="10">
    <location>
        <begin position="273"/>
        <end position="274"/>
    </location>
    <ligand>
        <name>S-adenosyl-L-methionine</name>
        <dbReference type="ChEBI" id="CHEBI:59789"/>
    </ligand>
</feature>
<dbReference type="PROSITE" id="PS51684">
    <property type="entry name" value="SAM_MT_TRM5_TYW2"/>
    <property type="match status" value="1"/>
</dbReference>
<comment type="similarity">
    <text evidence="10">Belongs to the TRM5 / TYW2 family.</text>
</comment>
<dbReference type="EMBL" id="LODT01000001">
    <property type="protein sequence ID" value="KYR02708.1"/>
    <property type="molecule type" value="Genomic_DNA"/>
</dbReference>
<keyword evidence="5 10" id="KW-0949">S-adenosyl-L-methionine</keyword>
<proteinExistence type="inferred from homology"/>
<dbReference type="SUPFAM" id="SSF53335">
    <property type="entry name" value="S-adenosyl-L-methionine-dependent methyltransferases"/>
    <property type="match status" value="1"/>
</dbReference>
<evidence type="ECO:0000256" key="5">
    <source>
        <dbReference type="ARBA" id="ARBA00022691"/>
    </source>
</evidence>
<keyword evidence="3 10" id="KW-0489">Methyltransferase</keyword>
<dbReference type="InterPro" id="IPR056744">
    <property type="entry name" value="TRM5/TYW2-like_N"/>
</dbReference>
<evidence type="ECO:0000256" key="1">
    <source>
        <dbReference type="ARBA" id="ARBA00009775"/>
    </source>
</evidence>
<dbReference type="Proteomes" id="UP000076078">
    <property type="component" value="Unassembled WGS sequence"/>
</dbReference>
<gene>
    <name evidence="13" type="ORF">DLAC_00170</name>
</gene>
<dbReference type="FunFam" id="3.30.300.110:FF:000001">
    <property type="entry name" value="tRNA (guanine(37)-N1)-methyltransferase"/>
    <property type="match status" value="1"/>
</dbReference>
<dbReference type="FunCoup" id="A0A152A909">
    <property type="interactions" value="717"/>
</dbReference>
<accession>A0A152A909</accession>
<dbReference type="GO" id="GO:0052906">
    <property type="term" value="F:tRNA (guanine(37)-N1)-methyltransferase activity"/>
    <property type="evidence" value="ECO:0007669"/>
    <property type="project" value="UniProtKB-UniRule"/>
</dbReference>
<comment type="subcellular location">
    <subcellularLocation>
        <location evidence="10">Mitochondrion matrix</location>
    </subcellularLocation>
    <subcellularLocation>
        <location evidence="10">Nucleus</location>
    </subcellularLocation>
    <subcellularLocation>
        <location evidence="10">Cytoplasm</location>
    </subcellularLocation>
    <text evidence="10">Predominantly in the mitochondria and in the nucleus.</text>
</comment>
<feature type="binding site" evidence="10">
    <location>
        <begin position="244"/>
        <end position="245"/>
    </location>
    <ligand>
        <name>S-adenosyl-L-methionine</name>
        <dbReference type="ChEBI" id="CHEBI:59789"/>
    </ligand>
</feature>
<feature type="binding site" evidence="10">
    <location>
        <position position="205"/>
    </location>
    <ligand>
        <name>S-adenosyl-L-methionine</name>
        <dbReference type="ChEBI" id="CHEBI:59789"/>
    </ligand>
</feature>
<evidence type="ECO:0000256" key="2">
    <source>
        <dbReference type="ARBA" id="ARBA00022490"/>
    </source>
</evidence>
<keyword evidence="7 10" id="KW-0496">Mitochondrion</keyword>
<evidence type="ECO:0000256" key="6">
    <source>
        <dbReference type="ARBA" id="ARBA00022694"/>
    </source>
</evidence>
<dbReference type="GO" id="GO:0070901">
    <property type="term" value="P:mitochondrial tRNA methylation"/>
    <property type="evidence" value="ECO:0007669"/>
    <property type="project" value="UniProtKB-ARBA"/>
</dbReference>
<keyword evidence="14" id="KW-1185">Reference proteome</keyword>
<keyword evidence="6 10" id="KW-0819">tRNA processing</keyword>
<evidence type="ECO:0000256" key="8">
    <source>
        <dbReference type="ARBA" id="ARBA00023242"/>
    </source>
</evidence>
<comment type="similarity">
    <text evidence="1">Belongs to the class I-like SAM-binding methyltransferase superfamily. TRM5/TYW2 family.</text>
</comment>
<dbReference type="CDD" id="cd02440">
    <property type="entry name" value="AdoMet_MTases"/>
    <property type="match status" value="1"/>
</dbReference>
<evidence type="ECO:0000313" key="13">
    <source>
        <dbReference type="EMBL" id="KYR02708.1"/>
    </source>
</evidence>
<dbReference type="InterPro" id="IPR025792">
    <property type="entry name" value="tRNA_Gua_MeTrfase_euk"/>
</dbReference>
<comment type="catalytic activity">
    <reaction evidence="9 10">
        <text>guanosine(37) in tRNA + S-adenosyl-L-methionine = N(1)-methylguanosine(37) in tRNA + S-adenosyl-L-homocysteine + H(+)</text>
        <dbReference type="Rhea" id="RHEA:36899"/>
        <dbReference type="Rhea" id="RHEA-COMP:10145"/>
        <dbReference type="Rhea" id="RHEA-COMP:10147"/>
        <dbReference type="ChEBI" id="CHEBI:15378"/>
        <dbReference type="ChEBI" id="CHEBI:57856"/>
        <dbReference type="ChEBI" id="CHEBI:59789"/>
        <dbReference type="ChEBI" id="CHEBI:73542"/>
        <dbReference type="ChEBI" id="CHEBI:74269"/>
        <dbReference type="EC" id="2.1.1.228"/>
    </reaction>
</comment>
<evidence type="ECO:0000256" key="4">
    <source>
        <dbReference type="ARBA" id="ARBA00022679"/>
    </source>
</evidence>
<evidence type="ECO:0000313" key="14">
    <source>
        <dbReference type="Proteomes" id="UP000076078"/>
    </source>
</evidence>
<sequence length="428" mass="49598">MLTLNKEIFKHSQQLLGILVSNKLISTFSNQFKGCLFIREKFKAIQLYDSDTSKKLILLNDKFKNEQEIPDNLKEFIKNNKIEIIEKQVELNYDNYSYEQVLKKVLPENMTIPFSYEKIGHIAHLNLRDEQLPYKFIIGQVILDKNFQIRTVINKVGKIDTVFRTFKNELLAGENNLLTEIKENECIFKFNFEEVYWNSRLQIEHWNLIDSFTKDDIVCDMFAGVGPFALPAVKLKKCKVYANDLNPNSIKYMRENAKLNKISSDKLIISNLDAREFVRSLLLVSDKDSQPVPITQVIMNLPSTSIEFLDVFREIFLNADRAPPISKPPTIHCYTFTKGRENSDLVSDTRKNVEDIIGCRIPDDFKCTEVRDVSAHKIMMRISFVMPTNIKSSDNPLKRTVDQVSESEVSTDESKRLKLDNNNNNDSK</sequence>
<comment type="caution">
    <text evidence="13">The sequence shown here is derived from an EMBL/GenBank/DDBJ whole genome shotgun (WGS) entry which is preliminary data.</text>
</comment>
<reference evidence="13 14" key="1">
    <citation type="submission" date="2015-12" db="EMBL/GenBank/DDBJ databases">
        <title>Dictyostelia acquired genes for synthesis and detection of signals that induce cell-type specialization by lateral gene transfer from prokaryotes.</title>
        <authorList>
            <person name="Gloeckner G."/>
            <person name="Schaap P."/>
        </authorList>
    </citation>
    <scope>NUCLEOTIDE SEQUENCE [LARGE SCALE GENOMIC DNA]</scope>
    <source>
        <strain evidence="13 14">TK</strain>
    </source>
</reference>
<feature type="domain" description="SAM-dependent methyltransferase TRM5/TYW2-type" evidence="12">
    <location>
        <begin position="116"/>
        <end position="388"/>
    </location>
</feature>
<evidence type="ECO:0000259" key="12">
    <source>
        <dbReference type="PROSITE" id="PS51684"/>
    </source>
</evidence>
<dbReference type="EC" id="2.1.1.228" evidence="10"/>
<dbReference type="Pfam" id="PF25133">
    <property type="entry name" value="TYW2_N_2"/>
    <property type="match status" value="1"/>
</dbReference>
<dbReference type="GO" id="GO:0005634">
    <property type="term" value="C:nucleus"/>
    <property type="evidence" value="ECO:0007669"/>
    <property type="project" value="UniProtKB-SubCell"/>
</dbReference>
<dbReference type="InterPro" id="IPR029063">
    <property type="entry name" value="SAM-dependent_MTases_sf"/>
</dbReference>
<dbReference type="PANTHER" id="PTHR23245:SF36">
    <property type="entry name" value="TRNA (GUANINE(37)-N1)-METHYLTRANSFERASE"/>
    <property type="match status" value="1"/>
</dbReference>
<organism evidence="13 14">
    <name type="scientific">Tieghemostelium lacteum</name>
    <name type="common">Slime mold</name>
    <name type="synonym">Dictyostelium lacteum</name>
    <dbReference type="NCBI Taxonomy" id="361077"/>
    <lineage>
        <taxon>Eukaryota</taxon>
        <taxon>Amoebozoa</taxon>
        <taxon>Evosea</taxon>
        <taxon>Eumycetozoa</taxon>
        <taxon>Dictyostelia</taxon>
        <taxon>Dictyosteliales</taxon>
        <taxon>Raperosteliaceae</taxon>
        <taxon>Tieghemostelium</taxon>
    </lineage>
</organism>
<feature type="region of interest" description="Disordered" evidence="11">
    <location>
        <begin position="394"/>
        <end position="428"/>
    </location>
</feature>
<dbReference type="InParanoid" id="A0A152A909"/>
<dbReference type="STRING" id="361077.A0A152A909"/>
<dbReference type="InterPro" id="IPR030382">
    <property type="entry name" value="MeTrfase_TRM5/TYW2"/>
</dbReference>
<keyword evidence="8 10" id="KW-0539">Nucleus</keyword>